<organism evidence="1 2">
    <name type="scientific">Trichinella spiralis</name>
    <name type="common">Trichina worm</name>
    <dbReference type="NCBI Taxonomy" id="6334"/>
    <lineage>
        <taxon>Eukaryota</taxon>
        <taxon>Metazoa</taxon>
        <taxon>Ecdysozoa</taxon>
        <taxon>Nematoda</taxon>
        <taxon>Enoplea</taxon>
        <taxon>Dorylaimia</taxon>
        <taxon>Trichinellida</taxon>
        <taxon>Trichinellidae</taxon>
        <taxon>Trichinella</taxon>
    </lineage>
</organism>
<gene>
    <name evidence="1" type="ORF">T01_6669</name>
</gene>
<dbReference type="EMBL" id="JYDH01000093">
    <property type="protein sequence ID" value="KRY32719.1"/>
    <property type="molecule type" value="Genomic_DNA"/>
</dbReference>
<accession>A0A0V1B6V2</accession>
<dbReference type="InParanoid" id="A0A0V1B6V2"/>
<sequence>MARGVKYSNLVKAVDVDEQFCTVEGNFQKLATSTKDQVSLKQQLQKMLYRTGRDALISLKIECAPVGDVYFHCVPRLYICVLCSSSV</sequence>
<keyword evidence="2" id="KW-1185">Reference proteome</keyword>
<dbReference type="Proteomes" id="UP000054776">
    <property type="component" value="Unassembled WGS sequence"/>
</dbReference>
<comment type="caution">
    <text evidence="1">The sequence shown here is derived from an EMBL/GenBank/DDBJ whole genome shotgun (WGS) entry which is preliminary data.</text>
</comment>
<evidence type="ECO:0000313" key="1">
    <source>
        <dbReference type="EMBL" id="KRY32719.1"/>
    </source>
</evidence>
<reference evidence="1 2" key="1">
    <citation type="submission" date="2015-01" db="EMBL/GenBank/DDBJ databases">
        <title>Evolution of Trichinella species and genotypes.</title>
        <authorList>
            <person name="Korhonen P.K."/>
            <person name="Edoardo P."/>
            <person name="Giuseppe L.R."/>
            <person name="Gasser R.B."/>
        </authorList>
    </citation>
    <scope>NUCLEOTIDE SEQUENCE [LARGE SCALE GENOMIC DNA]</scope>
    <source>
        <strain evidence="1">ISS3</strain>
    </source>
</reference>
<dbReference type="OrthoDB" id="10367977at2759"/>
<protein>
    <submittedName>
        <fullName evidence="1">Uncharacterized protein</fullName>
    </submittedName>
</protein>
<dbReference type="AlphaFoldDB" id="A0A0V1B6V2"/>
<evidence type="ECO:0000313" key="2">
    <source>
        <dbReference type="Proteomes" id="UP000054776"/>
    </source>
</evidence>
<name>A0A0V1B6V2_TRISP</name>
<proteinExistence type="predicted"/>